<proteinExistence type="predicted"/>
<gene>
    <name evidence="2" type="ORF">LAX5112_01275</name>
</gene>
<dbReference type="Gene3D" id="1.10.30.50">
    <property type="match status" value="1"/>
</dbReference>
<keyword evidence="3" id="KW-1185">Reference proteome</keyword>
<dbReference type="AlphaFoldDB" id="A0A0M6ZYH9"/>
<evidence type="ECO:0008006" key="4">
    <source>
        <dbReference type="Google" id="ProtNLM"/>
    </source>
</evidence>
<dbReference type="STRING" id="388408.LAX5112_01275"/>
<protein>
    <recommendedName>
        <fullName evidence="4">HNH endonuclease</fullName>
    </recommendedName>
</protein>
<dbReference type="InterPro" id="IPR003615">
    <property type="entry name" value="HNH_nuc"/>
</dbReference>
<feature type="region of interest" description="Disordered" evidence="1">
    <location>
        <begin position="1"/>
        <end position="26"/>
    </location>
</feature>
<reference evidence="3" key="1">
    <citation type="submission" date="2015-07" db="EMBL/GenBank/DDBJ databases">
        <authorList>
            <person name="Rodrigo-Torres Lidia"/>
            <person name="Arahal R.David."/>
        </authorList>
    </citation>
    <scope>NUCLEOTIDE SEQUENCE [LARGE SCALE GENOMIC DNA]</scope>
    <source>
        <strain evidence="3">CECT 5112</strain>
    </source>
</reference>
<evidence type="ECO:0000256" key="1">
    <source>
        <dbReference type="SAM" id="MobiDB-lite"/>
    </source>
</evidence>
<accession>A0A0M6ZYH9</accession>
<dbReference type="Proteomes" id="UP000053235">
    <property type="component" value="Unassembled WGS sequence"/>
</dbReference>
<evidence type="ECO:0000313" key="2">
    <source>
        <dbReference type="EMBL" id="CTQ67222.1"/>
    </source>
</evidence>
<dbReference type="OrthoDB" id="7864830at2"/>
<dbReference type="CDD" id="cd00085">
    <property type="entry name" value="HNHc"/>
    <property type="match status" value="1"/>
</dbReference>
<feature type="compositionally biased region" description="Basic and acidic residues" evidence="1">
    <location>
        <begin position="85"/>
        <end position="96"/>
    </location>
</feature>
<feature type="region of interest" description="Disordered" evidence="1">
    <location>
        <begin position="85"/>
        <end position="125"/>
    </location>
</feature>
<sequence>MPNIDNPLGGRSVEEWIGKTPDTPAPQRVKDRVFIRHKGRCHRTGRRIHVTDKWDTDHVKALGLGGENRESNLAPILRDEAHKEKTAEEVTMMRKADRMRRKHNGTWPKSKASIQSRGFPKTRDV</sequence>
<evidence type="ECO:0000313" key="3">
    <source>
        <dbReference type="Proteomes" id="UP000053235"/>
    </source>
</evidence>
<name>A0A0M6ZYH9_9HYPH</name>
<organism evidence="2 3">
    <name type="scientific">Roseibium alexandrii</name>
    <dbReference type="NCBI Taxonomy" id="388408"/>
    <lineage>
        <taxon>Bacteria</taxon>
        <taxon>Pseudomonadati</taxon>
        <taxon>Pseudomonadota</taxon>
        <taxon>Alphaproteobacteria</taxon>
        <taxon>Hyphomicrobiales</taxon>
        <taxon>Stappiaceae</taxon>
        <taxon>Roseibium</taxon>
    </lineage>
</organism>
<dbReference type="RefSeq" id="WP_055671108.1">
    <property type="nucleotide sequence ID" value="NZ_CXWD01000004.1"/>
</dbReference>
<dbReference type="EMBL" id="CXWD01000004">
    <property type="protein sequence ID" value="CTQ67222.1"/>
    <property type="molecule type" value="Genomic_DNA"/>
</dbReference>